<feature type="chain" id="PRO_5043798270" evidence="1">
    <location>
        <begin position="22"/>
        <end position="89"/>
    </location>
</feature>
<protein>
    <submittedName>
        <fullName evidence="2">Uncharacterized protein</fullName>
    </submittedName>
</protein>
<sequence>MFVTFLNCCDWLSIMAATAGGLGCFDQSNKGNPSERRSQFNVCNYANLKQVSGESAHVSCRWKLSAGSDAVALTHTVGAQDNTALRDCS</sequence>
<dbReference type="AlphaFoldDB" id="A0AAV6PW29"/>
<comment type="caution">
    <text evidence="2">The sequence shown here is derived from an EMBL/GenBank/DDBJ whole genome shotgun (WGS) entry which is preliminary data.</text>
</comment>
<keyword evidence="1" id="KW-0732">Signal</keyword>
<accession>A0AAV6PW29</accession>
<dbReference type="Proteomes" id="UP000693946">
    <property type="component" value="Linkage Group LG9"/>
</dbReference>
<reference evidence="2 3" key="1">
    <citation type="journal article" date="2021" name="Sci. Rep.">
        <title>Chromosome anchoring in Senegalese sole (Solea senegalensis) reveals sex-associated markers and genome rearrangements in flatfish.</title>
        <authorList>
            <person name="Guerrero-Cozar I."/>
            <person name="Gomez-Garrido J."/>
            <person name="Berbel C."/>
            <person name="Martinez-Blanch J.F."/>
            <person name="Alioto T."/>
            <person name="Claros M.G."/>
            <person name="Gagnaire P.A."/>
            <person name="Manchado M."/>
        </authorList>
    </citation>
    <scope>NUCLEOTIDE SEQUENCE [LARGE SCALE GENOMIC DNA]</scope>
    <source>
        <strain evidence="2">Sse05_10M</strain>
    </source>
</reference>
<organism evidence="2 3">
    <name type="scientific">Solea senegalensis</name>
    <name type="common">Senegalese sole</name>
    <dbReference type="NCBI Taxonomy" id="28829"/>
    <lineage>
        <taxon>Eukaryota</taxon>
        <taxon>Metazoa</taxon>
        <taxon>Chordata</taxon>
        <taxon>Craniata</taxon>
        <taxon>Vertebrata</taxon>
        <taxon>Euteleostomi</taxon>
        <taxon>Actinopterygii</taxon>
        <taxon>Neopterygii</taxon>
        <taxon>Teleostei</taxon>
        <taxon>Neoteleostei</taxon>
        <taxon>Acanthomorphata</taxon>
        <taxon>Carangaria</taxon>
        <taxon>Pleuronectiformes</taxon>
        <taxon>Pleuronectoidei</taxon>
        <taxon>Soleidae</taxon>
        <taxon>Solea</taxon>
    </lineage>
</organism>
<name>A0AAV6PW29_SOLSE</name>
<feature type="signal peptide" evidence="1">
    <location>
        <begin position="1"/>
        <end position="21"/>
    </location>
</feature>
<evidence type="ECO:0000313" key="2">
    <source>
        <dbReference type="EMBL" id="KAG7475547.1"/>
    </source>
</evidence>
<proteinExistence type="predicted"/>
<keyword evidence="3" id="KW-1185">Reference proteome</keyword>
<evidence type="ECO:0000313" key="3">
    <source>
        <dbReference type="Proteomes" id="UP000693946"/>
    </source>
</evidence>
<dbReference type="EMBL" id="JAGKHQ010000021">
    <property type="protein sequence ID" value="KAG7475547.1"/>
    <property type="molecule type" value="Genomic_DNA"/>
</dbReference>
<gene>
    <name evidence="2" type="ORF">JOB18_033388</name>
</gene>
<evidence type="ECO:0000256" key="1">
    <source>
        <dbReference type="SAM" id="SignalP"/>
    </source>
</evidence>